<evidence type="ECO:0000313" key="1">
    <source>
        <dbReference type="EMBL" id="KIQ03007.1"/>
    </source>
</evidence>
<dbReference type="Pfam" id="PF06698">
    <property type="entry name" value="DUF1192"/>
    <property type="match status" value="1"/>
</dbReference>
<dbReference type="Proteomes" id="UP000035017">
    <property type="component" value="Unassembled WGS sequence"/>
</dbReference>
<dbReference type="AlphaFoldDB" id="A0A0D0JAQ6"/>
<evidence type="ECO:0008006" key="3">
    <source>
        <dbReference type="Google" id="ProtNLM"/>
    </source>
</evidence>
<sequence>MSVFDEPSMKPPATTHVVGGDLSQLSVDELTARITILQVEITRLEVEREKKAAGRKSAETLFRS</sequence>
<dbReference type="EMBL" id="JXQV01000009">
    <property type="protein sequence ID" value="KIQ03007.1"/>
    <property type="molecule type" value="Genomic_DNA"/>
</dbReference>
<comment type="caution">
    <text evidence="1">The sequence shown here is derived from an EMBL/GenBank/DDBJ whole genome shotgun (WGS) entry which is preliminary data.</text>
</comment>
<accession>A0A0D0JAQ6</accession>
<reference evidence="1 2" key="1">
    <citation type="submission" date="2014-12" db="EMBL/GenBank/DDBJ databases">
        <title>16Stimator: statistical estimation of ribosomal gene copy numbers from draft genome assemblies.</title>
        <authorList>
            <person name="Perisin M.A."/>
            <person name="Vetter M."/>
            <person name="Gilbert J.A."/>
            <person name="Bergelson J."/>
        </authorList>
    </citation>
    <scope>NUCLEOTIDE SEQUENCE [LARGE SCALE GENOMIC DNA]</scope>
    <source>
        <strain evidence="1 2">MEJ076</strain>
    </source>
</reference>
<dbReference type="InterPro" id="IPR009579">
    <property type="entry name" value="DUF1192"/>
</dbReference>
<evidence type="ECO:0000313" key="2">
    <source>
        <dbReference type="Proteomes" id="UP000035017"/>
    </source>
</evidence>
<gene>
    <name evidence="1" type="ORF">RU07_10575</name>
</gene>
<organism evidence="1 2">
    <name type="scientific">Agrobacterium tumefaciens</name>
    <dbReference type="NCBI Taxonomy" id="358"/>
    <lineage>
        <taxon>Bacteria</taxon>
        <taxon>Pseudomonadati</taxon>
        <taxon>Pseudomonadota</taxon>
        <taxon>Alphaproteobacteria</taxon>
        <taxon>Hyphomicrobiales</taxon>
        <taxon>Rhizobiaceae</taxon>
        <taxon>Rhizobium/Agrobacterium group</taxon>
        <taxon>Agrobacterium</taxon>
        <taxon>Agrobacterium tumefaciens complex</taxon>
    </lineage>
</organism>
<name>A0A0D0JAQ6_AGRTU</name>
<proteinExistence type="predicted"/>
<protein>
    <recommendedName>
        <fullName evidence="3">DUF1192 domain-containing protein</fullName>
    </recommendedName>
</protein>
<dbReference type="OrthoDB" id="7872350at2"/>